<keyword evidence="1" id="KW-0812">Transmembrane</keyword>
<protein>
    <submittedName>
        <fullName evidence="2">Uncharacterized membrane protein, DUF485 family</fullName>
    </submittedName>
</protein>
<dbReference type="EMBL" id="FOLY01000005">
    <property type="protein sequence ID" value="SFC74722.1"/>
    <property type="molecule type" value="Genomic_DNA"/>
</dbReference>
<accession>A0A1I1LQ91</accession>
<gene>
    <name evidence="2" type="ORF">SAMN05421848_2600</name>
</gene>
<keyword evidence="3" id="KW-1185">Reference proteome</keyword>
<feature type="transmembrane region" description="Helical" evidence="1">
    <location>
        <begin position="68"/>
        <end position="88"/>
    </location>
</feature>
<evidence type="ECO:0000256" key="1">
    <source>
        <dbReference type="SAM" id="Phobius"/>
    </source>
</evidence>
<dbReference type="PANTHER" id="PTHR38598">
    <property type="entry name" value="INNER MEMBRANE PROTEIN YJCH"/>
    <property type="match status" value="1"/>
</dbReference>
<sequence length="108" mass="12108">MSRLTHNDTQWRDIQRNASFQELVQKRSRFAMTLSIIMLGLYMAFILLIAFAPGVLGTPLASGMTTTWGILIGLGLILVAIALTGLYVRRANGEFDRLNARVLEEIKR</sequence>
<evidence type="ECO:0000313" key="2">
    <source>
        <dbReference type="EMBL" id="SFC74722.1"/>
    </source>
</evidence>
<organism evidence="2 3">
    <name type="scientific">Kushneria avicenniae</name>
    <dbReference type="NCBI Taxonomy" id="402385"/>
    <lineage>
        <taxon>Bacteria</taxon>
        <taxon>Pseudomonadati</taxon>
        <taxon>Pseudomonadota</taxon>
        <taxon>Gammaproteobacteria</taxon>
        <taxon>Oceanospirillales</taxon>
        <taxon>Halomonadaceae</taxon>
        <taxon>Kushneria</taxon>
    </lineage>
</organism>
<dbReference type="AlphaFoldDB" id="A0A1I1LQ91"/>
<feature type="transmembrane region" description="Helical" evidence="1">
    <location>
        <begin position="30"/>
        <end position="56"/>
    </location>
</feature>
<proteinExistence type="predicted"/>
<reference evidence="3" key="1">
    <citation type="submission" date="2016-10" db="EMBL/GenBank/DDBJ databases">
        <authorList>
            <person name="Varghese N."/>
            <person name="Submissions S."/>
        </authorList>
    </citation>
    <scope>NUCLEOTIDE SEQUENCE [LARGE SCALE GENOMIC DNA]</scope>
    <source>
        <strain evidence="3">DSM 23439</strain>
    </source>
</reference>
<dbReference type="Proteomes" id="UP000199046">
    <property type="component" value="Unassembled WGS sequence"/>
</dbReference>
<keyword evidence="1" id="KW-0472">Membrane</keyword>
<dbReference type="InterPro" id="IPR052959">
    <property type="entry name" value="Inner_membrane_assoc"/>
</dbReference>
<dbReference type="RefSeq" id="WP_090134731.1">
    <property type="nucleotide sequence ID" value="NZ_FOLY01000005.1"/>
</dbReference>
<dbReference type="STRING" id="402385.SAMN05421848_2600"/>
<dbReference type="InterPro" id="IPR007436">
    <property type="entry name" value="DUF485"/>
</dbReference>
<dbReference type="PANTHER" id="PTHR38598:SF1">
    <property type="entry name" value="INNER MEMBRANE PROTEIN YJCH"/>
    <property type="match status" value="1"/>
</dbReference>
<dbReference type="Pfam" id="PF04341">
    <property type="entry name" value="DUF485"/>
    <property type="match status" value="1"/>
</dbReference>
<dbReference type="OrthoDB" id="5297034at2"/>
<name>A0A1I1LQ91_9GAMM</name>
<keyword evidence="1" id="KW-1133">Transmembrane helix</keyword>
<dbReference type="GO" id="GO:0005886">
    <property type="term" value="C:plasma membrane"/>
    <property type="evidence" value="ECO:0007669"/>
    <property type="project" value="TreeGrafter"/>
</dbReference>
<evidence type="ECO:0000313" key="3">
    <source>
        <dbReference type="Proteomes" id="UP000199046"/>
    </source>
</evidence>